<evidence type="ECO:0000256" key="1">
    <source>
        <dbReference type="ARBA" id="ARBA00004173"/>
    </source>
</evidence>
<sequence length="326" mass="34365">MHCEARHGRRHVATGEPQCTAASPCFHLKPTMPCGGLRNGRRHVASRAHNAARRLAWAPACCLPGTRKHVSNPDTHNALRGPVWAPPYCPPGSTMPCADVRPGPGSTWRRSAVSGSGCCGLWRGELSSRGRGRQGEARPGAAETQPNPTLLSVSSPWARGARAARSLLAPAGARGLADNAKKAAPAPAPPTHSSIMPPVPGQGSHLRWNGKKYEDIPILHILATYNNTHVTITNKNVRLVHTTCGSEGFRDAKKGTSVAAHAAGLAAAVKACRKDVSHVRLILKGLGPGRLAAIQGVIMGGLEIISITDNTPVPHNGCRPRKARKV</sequence>
<evidence type="ECO:0000313" key="12">
    <source>
        <dbReference type="Proteomes" id="UP000594220"/>
    </source>
</evidence>
<dbReference type="OrthoDB" id="1654884at2759"/>
<dbReference type="InterPro" id="IPR018102">
    <property type="entry name" value="Ribosomal_uS11_CS"/>
</dbReference>
<dbReference type="GeneTree" id="ENSGT00390000016068"/>
<dbReference type="InterPro" id="IPR001971">
    <property type="entry name" value="Ribosomal_uS11"/>
</dbReference>
<proteinExistence type="inferred from homology"/>
<gene>
    <name evidence="11" type="primary">MRPS11</name>
</gene>
<dbReference type="FunFam" id="3.30.420.80:FF:000006">
    <property type="entry name" value="28S ribosomal protein S11, mitochondrial"/>
    <property type="match status" value="1"/>
</dbReference>
<reference evidence="11" key="2">
    <citation type="submission" date="2025-09" db="UniProtKB">
        <authorList>
            <consortium name="Ensembl"/>
        </authorList>
    </citation>
    <scope>IDENTIFICATION</scope>
</reference>
<dbReference type="GO" id="GO:0003735">
    <property type="term" value="F:structural constituent of ribosome"/>
    <property type="evidence" value="ECO:0007669"/>
    <property type="project" value="InterPro"/>
</dbReference>
<evidence type="ECO:0000256" key="8">
    <source>
        <dbReference type="ARBA" id="ARBA00079427"/>
    </source>
</evidence>
<dbReference type="Proteomes" id="UP000594220">
    <property type="component" value="Unplaced"/>
</dbReference>
<keyword evidence="4 9" id="KW-0689">Ribosomal protein</keyword>
<evidence type="ECO:0000256" key="7">
    <source>
        <dbReference type="ARBA" id="ARBA00070326"/>
    </source>
</evidence>
<evidence type="ECO:0000256" key="10">
    <source>
        <dbReference type="SAM" id="MobiDB-lite"/>
    </source>
</evidence>
<evidence type="ECO:0000256" key="9">
    <source>
        <dbReference type="RuleBase" id="RU003629"/>
    </source>
</evidence>
<dbReference type="GeneID" id="109309124"/>
<dbReference type="KEGG" id="cpoo:109309124"/>
<dbReference type="PROSITE" id="PS00054">
    <property type="entry name" value="RIBOSOMAL_S11"/>
    <property type="match status" value="1"/>
</dbReference>
<dbReference type="Ensembl" id="ENSCPRT00005028568.1">
    <property type="protein sequence ID" value="ENSCPRP00005024459.1"/>
    <property type="gene ID" value="ENSCPRG00005017013.1"/>
</dbReference>
<dbReference type="GO" id="GO:0005763">
    <property type="term" value="C:mitochondrial small ribosomal subunit"/>
    <property type="evidence" value="ECO:0007669"/>
    <property type="project" value="UniProtKB-ARBA"/>
</dbReference>
<keyword evidence="12" id="KW-1185">Reference proteome</keyword>
<dbReference type="PANTHER" id="PTHR11759">
    <property type="entry name" value="40S RIBOSOMAL PROTEIN S14/30S RIBOSOMAL PROTEIN S11"/>
    <property type="match status" value="1"/>
</dbReference>
<feature type="compositionally biased region" description="Low complexity" evidence="10">
    <location>
        <begin position="175"/>
        <end position="185"/>
    </location>
</feature>
<dbReference type="HAMAP" id="MF_01310">
    <property type="entry name" value="Ribosomal_uS11"/>
    <property type="match status" value="1"/>
</dbReference>
<reference evidence="11" key="1">
    <citation type="submission" date="2025-08" db="UniProtKB">
        <authorList>
            <consortium name="Ensembl"/>
        </authorList>
    </citation>
    <scope>IDENTIFICATION</scope>
</reference>
<protein>
    <recommendedName>
        <fullName evidence="7">Small ribosomal subunit protein uS11m</fullName>
    </recommendedName>
    <alternativeName>
        <fullName evidence="8">28S ribosomal protein S11, mitochondrial</fullName>
    </alternativeName>
</protein>
<evidence type="ECO:0000256" key="6">
    <source>
        <dbReference type="ARBA" id="ARBA00023274"/>
    </source>
</evidence>
<dbReference type="SUPFAM" id="SSF53137">
    <property type="entry name" value="Translational machinery components"/>
    <property type="match status" value="1"/>
</dbReference>
<evidence type="ECO:0000313" key="11">
    <source>
        <dbReference type="Ensembl" id="ENSCPRP00005024459.1"/>
    </source>
</evidence>
<evidence type="ECO:0000256" key="2">
    <source>
        <dbReference type="ARBA" id="ARBA00006194"/>
    </source>
</evidence>
<dbReference type="InterPro" id="IPR036967">
    <property type="entry name" value="Ribosomal_uS11_sf"/>
</dbReference>
<evidence type="ECO:0000256" key="4">
    <source>
        <dbReference type="ARBA" id="ARBA00022980"/>
    </source>
</evidence>
<comment type="subcellular location">
    <subcellularLocation>
        <location evidence="1">Mitochondrion</location>
    </subcellularLocation>
</comment>
<dbReference type="GO" id="GO:0005743">
    <property type="term" value="C:mitochondrial inner membrane"/>
    <property type="evidence" value="ECO:0007669"/>
    <property type="project" value="UniProtKB-ARBA"/>
</dbReference>
<dbReference type="GO" id="GO:0006412">
    <property type="term" value="P:translation"/>
    <property type="evidence" value="ECO:0007669"/>
    <property type="project" value="InterPro"/>
</dbReference>
<accession>A0A7M4G209</accession>
<dbReference type="Pfam" id="PF00411">
    <property type="entry name" value="Ribosomal_S11"/>
    <property type="match status" value="1"/>
</dbReference>
<dbReference type="RefSeq" id="XP_019389289.1">
    <property type="nucleotide sequence ID" value="XM_019533744.1"/>
</dbReference>
<dbReference type="Gene3D" id="3.30.420.80">
    <property type="entry name" value="Ribosomal protein S11"/>
    <property type="match status" value="1"/>
</dbReference>
<dbReference type="AlphaFoldDB" id="A0A7M4G209"/>
<evidence type="ECO:0000256" key="5">
    <source>
        <dbReference type="ARBA" id="ARBA00023128"/>
    </source>
</evidence>
<keyword evidence="3" id="KW-0809">Transit peptide</keyword>
<feature type="region of interest" description="Disordered" evidence="10">
    <location>
        <begin position="175"/>
        <end position="203"/>
    </location>
</feature>
<keyword evidence="5" id="KW-0496">Mitochondrion</keyword>
<comment type="similarity">
    <text evidence="2 9">Belongs to the universal ribosomal protein uS11 family.</text>
</comment>
<organism evidence="11 12">
    <name type="scientific">Crocodylus porosus</name>
    <name type="common">Saltwater crocodile</name>
    <name type="synonym">Estuarine crocodile</name>
    <dbReference type="NCBI Taxonomy" id="8502"/>
    <lineage>
        <taxon>Eukaryota</taxon>
        <taxon>Metazoa</taxon>
        <taxon>Chordata</taxon>
        <taxon>Craniata</taxon>
        <taxon>Vertebrata</taxon>
        <taxon>Euteleostomi</taxon>
        <taxon>Archelosauria</taxon>
        <taxon>Archosauria</taxon>
        <taxon>Crocodylia</taxon>
        <taxon>Longirostres</taxon>
        <taxon>Crocodylidae</taxon>
        <taxon>Crocodylus</taxon>
    </lineage>
</organism>
<feature type="region of interest" description="Disordered" evidence="10">
    <location>
        <begin position="128"/>
        <end position="154"/>
    </location>
</feature>
<keyword evidence="6 9" id="KW-0687">Ribonucleoprotein</keyword>
<evidence type="ECO:0000256" key="3">
    <source>
        <dbReference type="ARBA" id="ARBA00022946"/>
    </source>
</evidence>
<name>A0A7M4G209_CROPO</name>
<dbReference type="CTD" id="64963"/>
<feature type="compositionally biased region" description="Polar residues" evidence="10">
    <location>
        <begin position="144"/>
        <end position="154"/>
    </location>
</feature>